<evidence type="ECO:0008006" key="3">
    <source>
        <dbReference type="Google" id="ProtNLM"/>
    </source>
</evidence>
<proteinExistence type="predicted"/>
<keyword evidence="2" id="KW-1185">Reference proteome</keyword>
<evidence type="ECO:0000313" key="1">
    <source>
        <dbReference type="EMBL" id="KAF8562710.1"/>
    </source>
</evidence>
<gene>
    <name evidence="1" type="ORF">P879_12034</name>
</gene>
<dbReference type="AlphaFoldDB" id="A0A8T0D4C8"/>
<comment type="caution">
    <text evidence="1">The sequence shown here is derived from an EMBL/GenBank/DDBJ whole genome shotgun (WGS) entry which is preliminary data.</text>
</comment>
<organism evidence="1 2">
    <name type="scientific">Paragonimus westermani</name>
    <dbReference type="NCBI Taxonomy" id="34504"/>
    <lineage>
        <taxon>Eukaryota</taxon>
        <taxon>Metazoa</taxon>
        <taxon>Spiralia</taxon>
        <taxon>Lophotrochozoa</taxon>
        <taxon>Platyhelminthes</taxon>
        <taxon>Trematoda</taxon>
        <taxon>Digenea</taxon>
        <taxon>Plagiorchiida</taxon>
        <taxon>Troglotremata</taxon>
        <taxon>Troglotrematidae</taxon>
        <taxon>Paragonimus</taxon>
    </lineage>
</organism>
<dbReference type="OrthoDB" id="6285785at2759"/>
<reference evidence="1 2" key="1">
    <citation type="submission" date="2019-07" db="EMBL/GenBank/DDBJ databases">
        <title>Annotation for the trematode Paragonimus westermani.</title>
        <authorList>
            <person name="Choi Y.-J."/>
        </authorList>
    </citation>
    <scope>NUCLEOTIDE SEQUENCE [LARGE SCALE GENOMIC DNA]</scope>
    <source>
        <strain evidence="1">180907_Pwestermani</strain>
    </source>
</reference>
<protein>
    <recommendedName>
        <fullName evidence="3">Reverse transcriptase domain-containing protein</fullName>
    </recommendedName>
</protein>
<accession>A0A8T0D4C8</accession>
<dbReference type="EMBL" id="JTDF01017783">
    <property type="protein sequence ID" value="KAF8562710.1"/>
    <property type="molecule type" value="Genomic_DNA"/>
</dbReference>
<name>A0A8T0D4C8_9TREM</name>
<sequence length="145" mass="16541">MREYWEEILGMEGELGLRPVVVDEYEWNVVAAISKEETQRALRDSQGMAPEVDRFQTGDLLKWNLEAVAQLLNLMLVFGLPTSQLSVARLTFVPKVEEPVKPADFRPIAVSSVLQRVLHKILAKRMRDTLKFSSLQVAFQKRMGV</sequence>
<evidence type="ECO:0000313" key="2">
    <source>
        <dbReference type="Proteomes" id="UP000699462"/>
    </source>
</evidence>
<dbReference type="Proteomes" id="UP000699462">
    <property type="component" value="Unassembled WGS sequence"/>
</dbReference>